<evidence type="ECO:0000313" key="2">
    <source>
        <dbReference type="EMBL" id="KAI8041331.1"/>
    </source>
</evidence>
<proteinExistence type="predicted"/>
<dbReference type="EMBL" id="JAMKOV010000003">
    <property type="protein sequence ID" value="KAI8041331.1"/>
    <property type="molecule type" value="Genomic_DNA"/>
</dbReference>
<name>A0A9Q0BRB5_9MUSC</name>
<evidence type="ECO:0000256" key="1">
    <source>
        <dbReference type="SAM" id="SignalP"/>
    </source>
</evidence>
<gene>
    <name evidence="2" type="ORF">M5D96_005588</name>
</gene>
<protein>
    <submittedName>
        <fullName evidence="2">Uncharacterized protein</fullName>
    </submittedName>
</protein>
<keyword evidence="1" id="KW-0732">Signal</keyword>
<reference evidence="2" key="1">
    <citation type="journal article" date="2023" name="Genome Biol. Evol.">
        <title>Long-read-based Genome Assembly of Drosophila gunungcola Reveals Fewer Chemosensory Genes in Flower-breeding Species.</title>
        <authorList>
            <person name="Negi A."/>
            <person name="Liao B.Y."/>
            <person name="Yeh S.D."/>
        </authorList>
    </citation>
    <scope>NUCLEOTIDE SEQUENCE</scope>
    <source>
        <strain evidence="2">Sukarami</strain>
    </source>
</reference>
<accession>A0A9Q0BRB5</accession>
<organism evidence="2 3">
    <name type="scientific">Drosophila gunungcola</name>
    <name type="common">fruit fly</name>
    <dbReference type="NCBI Taxonomy" id="103775"/>
    <lineage>
        <taxon>Eukaryota</taxon>
        <taxon>Metazoa</taxon>
        <taxon>Ecdysozoa</taxon>
        <taxon>Arthropoda</taxon>
        <taxon>Hexapoda</taxon>
        <taxon>Insecta</taxon>
        <taxon>Pterygota</taxon>
        <taxon>Neoptera</taxon>
        <taxon>Endopterygota</taxon>
        <taxon>Diptera</taxon>
        <taxon>Brachycera</taxon>
        <taxon>Muscomorpha</taxon>
        <taxon>Ephydroidea</taxon>
        <taxon>Drosophilidae</taxon>
        <taxon>Drosophila</taxon>
        <taxon>Sophophora</taxon>
    </lineage>
</organism>
<comment type="caution">
    <text evidence="2">The sequence shown here is derived from an EMBL/GenBank/DDBJ whole genome shotgun (WGS) entry which is preliminary data.</text>
</comment>
<evidence type="ECO:0000313" key="3">
    <source>
        <dbReference type="Proteomes" id="UP001059596"/>
    </source>
</evidence>
<feature type="chain" id="PRO_5040456784" evidence="1">
    <location>
        <begin position="18"/>
        <end position="38"/>
    </location>
</feature>
<dbReference type="AlphaFoldDB" id="A0A9Q0BRB5"/>
<feature type="signal peptide" evidence="1">
    <location>
        <begin position="1"/>
        <end position="17"/>
    </location>
</feature>
<keyword evidence="3" id="KW-1185">Reference proteome</keyword>
<sequence length="38" mass="3948">MLGRLATLALALPLALPSDLVFSAAEANTTKTHAETTH</sequence>
<dbReference type="Proteomes" id="UP001059596">
    <property type="component" value="Unassembled WGS sequence"/>
</dbReference>